<dbReference type="AlphaFoldDB" id="A0AA35M8C8"/>
<proteinExistence type="predicted"/>
<name>A0AA35M8C8_9HYPO</name>
<comment type="caution">
    <text evidence="1">The sequence shown here is derived from an EMBL/GenBank/DDBJ whole genome shotgun (WGS) entry which is preliminary data.</text>
</comment>
<protein>
    <submittedName>
        <fullName evidence="1">Uncharacterized protein</fullName>
    </submittedName>
</protein>
<evidence type="ECO:0000313" key="1">
    <source>
        <dbReference type="EMBL" id="CAI6091566.1"/>
    </source>
</evidence>
<dbReference type="EMBL" id="CABFNP030001188">
    <property type="protein sequence ID" value="CAI6091566.1"/>
    <property type="molecule type" value="Genomic_DNA"/>
</dbReference>
<sequence>MSLFNRVRRAVSGPNQVGVDPHDWKLPSSYSVTEPKTNIPNPKIFSTAYIPGYIKHNTAKNPFLYPDIGHAAVHLVLLECFWKLRLSANGLDDEFEGLPTYEEVDQNLNVKPDQRATRKWNTLIKLAVTRFEVWWSNIDRILDHASNYGRIYASERTAIQLSKDYLPPLDVLLVWYAFILNSRSYHLECRRSGRVSTRVLQLAFPWPALREIIDPNTMTYDLPLAARNRFSTLSGQSSDIFVYLKAPPAYIETESLTFGIDLCAEVKRHENFIDQAHHLLWIRGPALRGSLERASVQYFDAQLNHGMWMSEDDDLPFGVKLLWRTHLLFPAQYEHFLEIAKGTYGGSDLKEFFLQHSPLPNTNTHMCICWTCERIRDDLPTFKHTSYTNSVASSSSDQTHHTLELQLSTLSAARFHQILDDIGFHHAVEGARKNGKPLPTRPPTKIEQEAEKVAKGKQKAMGYLPGVNEYFERMPDGSYKVRKHKAIPGWGTAWAF</sequence>
<organism evidence="1 2">
    <name type="scientific">Clonostachys chloroleuca</name>
    <dbReference type="NCBI Taxonomy" id="1926264"/>
    <lineage>
        <taxon>Eukaryota</taxon>
        <taxon>Fungi</taxon>
        <taxon>Dikarya</taxon>
        <taxon>Ascomycota</taxon>
        <taxon>Pezizomycotina</taxon>
        <taxon>Sordariomycetes</taxon>
        <taxon>Hypocreomycetidae</taxon>
        <taxon>Hypocreales</taxon>
        <taxon>Bionectriaceae</taxon>
        <taxon>Clonostachys</taxon>
    </lineage>
</organism>
<reference evidence="1" key="1">
    <citation type="submission" date="2023-01" db="EMBL/GenBank/DDBJ databases">
        <authorList>
            <person name="Piombo E."/>
        </authorList>
    </citation>
    <scope>NUCLEOTIDE SEQUENCE</scope>
</reference>
<dbReference type="Proteomes" id="UP001160390">
    <property type="component" value="Unassembled WGS sequence"/>
</dbReference>
<evidence type="ECO:0000313" key="2">
    <source>
        <dbReference type="Proteomes" id="UP001160390"/>
    </source>
</evidence>
<accession>A0AA35M8C8</accession>
<keyword evidence="2" id="KW-1185">Reference proteome</keyword>
<gene>
    <name evidence="1" type="ORF">CCHLO57077_00019289</name>
</gene>